<gene>
    <name evidence="1" type="ORF">Lalb_Chr24g0393241</name>
</gene>
<organism evidence="1 2">
    <name type="scientific">Lupinus albus</name>
    <name type="common">White lupine</name>
    <name type="synonym">Lupinus termis</name>
    <dbReference type="NCBI Taxonomy" id="3870"/>
    <lineage>
        <taxon>Eukaryota</taxon>
        <taxon>Viridiplantae</taxon>
        <taxon>Streptophyta</taxon>
        <taxon>Embryophyta</taxon>
        <taxon>Tracheophyta</taxon>
        <taxon>Spermatophyta</taxon>
        <taxon>Magnoliopsida</taxon>
        <taxon>eudicotyledons</taxon>
        <taxon>Gunneridae</taxon>
        <taxon>Pentapetalae</taxon>
        <taxon>rosids</taxon>
        <taxon>fabids</taxon>
        <taxon>Fabales</taxon>
        <taxon>Fabaceae</taxon>
        <taxon>Papilionoideae</taxon>
        <taxon>50 kb inversion clade</taxon>
        <taxon>genistoids sensu lato</taxon>
        <taxon>core genistoids</taxon>
        <taxon>Genisteae</taxon>
        <taxon>Lupinus</taxon>
    </lineage>
</organism>
<sequence>MLGGTSIMPLMLEIRFMIERDGSAKGIVFSQFTPFLDLIGYSLDKVNLIKTCYIKCMRMVTWCVNCSLESVAFN</sequence>
<dbReference type="Proteomes" id="UP000447434">
    <property type="component" value="Chromosome 24"/>
</dbReference>
<proteinExistence type="predicted"/>
<evidence type="ECO:0000313" key="2">
    <source>
        <dbReference type="Proteomes" id="UP000447434"/>
    </source>
</evidence>
<accession>A0A6A4N6X2</accession>
<comment type="caution">
    <text evidence="1">The sequence shown here is derived from an EMBL/GenBank/DDBJ whole genome shotgun (WGS) entry which is preliminary data.</text>
</comment>
<dbReference type="EMBL" id="WOCE01000024">
    <property type="protein sequence ID" value="KAE9585620.1"/>
    <property type="molecule type" value="Genomic_DNA"/>
</dbReference>
<evidence type="ECO:0000313" key="1">
    <source>
        <dbReference type="EMBL" id="KAE9585620.1"/>
    </source>
</evidence>
<protein>
    <submittedName>
        <fullName evidence="1">Uncharacterized protein</fullName>
    </submittedName>
</protein>
<name>A0A6A4N6X2_LUPAL</name>
<keyword evidence="2" id="KW-1185">Reference proteome</keyword>
<dbReference type="AlphaFoldDB" id="A0A6A4N6X2"/>
<reference evidence="2" key="1">
    <citation type="journal article" date="2020" name="Nat. Commun.">
        <title>Genome sequence of the cluster root forming white lupin.</title>
        <authorList>
            <person name="Hufnagel B."/>
            <person name="Marques A."/>
            <person name="Soriano A."/>
            <person name="Marques L."/>
            <person name="Divol F."/>
            <person name="Doumas P."/>
            <person name="Sallet E."/>
            <person name="Mancinotti D."/>
            <person name="Carrere S."/>
            <person name="Marande W."/>
            <person name="Arribat S."/>
            <person name="Keller J."/>
            <person name="Huneau C."/>
            <person name="Blein T."/>
            <person name="Aime D."/>
            <person name="Laguerre M."/>
            <person name="Taylor J."/>
            <person name="Schubert V."/>
            <person name="Nelson M."/>
            <person name="Geu-Flores F."/>
            <person name="Crespi M."/>
            <person name="Gallardo-Guerrero K."/>
            <person name="Delaux P.-M."/>
            <person name="Salse J."/>
            <person name="Berges H."/>
            <person name="Guyot R."/>
            <person name="Gouzy J."/>
            <person name="Peret B."/>
        </authorList>
    </citation>
    <scope>NUCLEOTIDE SEQUENCE [LARGE SCALE GENOMIC DNA]</scope>
    <source>
        <strain evidence="2">cv. Amiga</strain>
    </source>
</reference>
<dbReference type="OrthoDB" id="1747486at2759"/>